<dbReference type="Proteomes" id="UP000813462">
    <property type="component" value="Unassembled WGS sequence"/>
</dbReference>
<dbReference type="Pfam" id="PF14111">
    <property type="entry name" value="DUF4283"/>
    <property type="match status" value="1"/>
</dbReference>
<evidence type="ECO:0000313" key="2">
    <source>
        <dbReference type="EMBL" id="KAH7546879.1"/>
    </source>
</evidence>
<dbReference type="PANTHER" id="PTHR31286">
    <property type="entry name" value="GLYCINE-RICH CELL WALL STRUCTURAL PROTEIN 1.8-LIKE"/>
    <property type="match status" value="1"/>
</dbReference>
<dbReference type="EMBL" id="JAEACU010000001">
    <property type="protein sequence ID" value="KAH7546879.1"/>
    <property type="molecule type" value="Genomic_DNA"/>
</dbReference>
<dbReference type="PANTHER" id="PTHR31286:SF99">
    <property type="entry name" value="DUF4283 DOMAIN-CONTAINING PROTEIN"/>
    <property type="match status" value="1"/>
</dbReference>
<dbReference type="AlphaFoldDB" id="A0A978W4J5"/>
<dbReference type="InterPro" id="IPR025558">
    <property type="entry name" value="DUF4283"/>
</dbReference>
<protein>
    <recommendedName>
        <fullName evidence="1">DUF4283 domain-containing protein</fullName>
    </recommendedName>
</protein>
<name>A0A978W4J5_ZIZJJ</name>
<reference evidence="2" key="1">
    <citation type="journal article" date="2021" name="Front. Plant Sci.">
        <title>Chromosome-Scale Genome Assembly for Chinese Sour Jujube and Insights Into Its Genome Evolution and Domestication Signature.</title>
        <authorList>
            <person name="Shen L.-Y."/>
            <person name="Luo H."/>
            <person name="Wang X.-L."/>
            <person name="Wang X.-M."/>
            <person name="Qiu X.-J."/>
            <person name="Liu H."/>
            <person name="Zhou S.-S."/>
            <person name="Jia K.-H."/>
            <person name="Nie S."/>
            <person name="Bao Y.-T."/>
            <person name="Zhang R.-G."/>
            <person name="Yun Q.-Z."/>
            <person name="Chai Y.-H."/>
            <person name="Lu J.-Y."/>
            <person name="Li Y."/>
            <person name="Zhao S.-W."/>
            <person name="Mao J.-F."/>
            <person name="Jia S.-G."/>
            <person name="Mao Y.-M."/>
        </authorList>
    </citation>
    <scope>NUCLEOTIDE SEQUENCE</scope>
    <source>
        <strain evidence="2">AT0</strain>
        <tissue evidence="2">Leaf</tissue>
    </source>
</reference>
<evidence type="ECO:0000259" key="1">
    <source>
        <dbReference type="Pfam" id="PF14111"/>
    </source>
</evidence>
<feature type="domain" description="DUF4283" evidence="1">
    <location>
        <begin position="94"/>
        <end position="149"/>
    </location>
</feature>
<sequence length="266" mass="31171">MLNLSENRLVGPIPRVDLRAALLKKCAAQSEQMEEDHLDDDVIMWRNLRFKLWIFQMIQQFPLCSCRSRNANSYENHGFDLCLSRDMKTMEIDSRWRIQGALEVTDLGNGYYLVKLPTWEDRSRVLSEGLWVIVGHYLSVQSWKPEFNPLTGRIHHMALWLGRTLKIDRNTEMANRGRFARICVELDISKPLVRKLIVGSRIQHVEYEGVGTIFFHYHRNKNFAGREGEYVPWFMVPNRKRRTKGLEKVQPALEEALDLPLSKAIF</sequence>
<evidence type="ECO:0000313" key="3">
    <source>
        <dbReference type="Proteomes" id="UP000813462"/>
    </source>
</evidence>
<proteinExistence type="predicted"/>
<comment type="caution">
    <text evidence="2">The sequence shown here is derived from an EMBL/GenBank/DDBJ whole genome shotgun (WGS) entry which is preliminary data.</text>
</comment>
<accession>A0A978W4J5</accession>
<organism evidence="2 3">
    <name type="scientific">Ziziphus jujuba var. spinosa</name>
    <dbReference type="NCBI Taxonomy" id="714518"/>
    <lineage>
        <taxon>Eukaryota</taxon>
        <taxon>Viridiplantae</taxon>
        <taxon>Streptophyta</taxon>
        <taxon>Embryophyta</taxon>
        <taxon>Tracheophyta</taxon>
        <taxon>Spermatophyta</taxon>
        <taxon>Magnoliopsida</taxon>
        <taxon>eudicotyledons</taxon>
        <taxon>Gunneridae</taxon>
        <taxon>Pentapetalae</taxon>
        <taxon>rosids</taxon>
        <taxon>fabids</taxon>
        <taxon>Rosales</taxon>
        <taxon>Rhamnaceae</taxon>
        <taxon>Paliureae</taxon>
        <taxon>Ziziphus</taxon>
    </lineage>
</organism>
<gene>
    <name evidence="2" type="ORF">FEM48_Zijuj01G0247700</name>
</gene>
<dbReference type="InterPro" id="IPR040256">
    <property type="entry name" value="At4g02000-like"/>
</dbReference>